<dbReference type="Proteomes" id="UP000059680">
    <property type="component" value="Chromosome 3"/>
</dbReference>
<evidence type="ECO:0000313" key="3">
    <source>
        <dbReference type="Proteomes" id="UP000059680"/>
    </source>
</evidence>
<dbReference type="AlphaFoldDB" id="A0A0P0VYA6"/>
<feature type="compositionally biased region" description="Basic and acidic residues" evidence="1">
    <location>
        <begin position="28"/>
        <end position="38"/>
    </location>
</feature>
<evidence type="ECO:0000313" key="2">
    <source>
        <dbReference type="EMBL" id="BAS84526.1"/>
    </source>
</evidence>
<gene>
    <name evidence="2" type="ordered locus">Os03g0391601</name>
    <name evidence="2" type="ORF">OSNPB_030391601</name>
</gene>
<accession>A0A0P0VYA6</accession>
<dbReference type="InParanoid" id="A0A0P0VYA6"/>
<organism evidence="2 3">
    <name type="scientific">Oryza sativa subsp. japonica</name>
    <name type="common">Rice</name>
    <dbReference type="NCBI Taxonomy" id="39947"/>
    <lineage>
        <taxon>Eukaryota</taxon>
        <taxon>Viridiplantae</taxon>
        <taxon>Streptophyta</taxon>
        <taxon>Embryophyta</taxon>
        <taxon>Tracheophyta</taxon>
        <taxon>Spermatophyta</taxon>
        <taxon>Magnoliopsida</taxon>
        <taxon>Liliopsida</taxon>
        <taxon>Poales</taxon>
        <taxon>Poaceae</taxon>
        <taxon>BOP clade</taxon>
        <taxon>Oryzoideae</taxon>
        <taxon>Oryzeae</taxon>
        <taxon>Oryzinae</taxon>
        <taxon>Oryza</taxon>
        <taxon>Oryza sativa</taxon>
    </lineage>
</organism>
<protein>
    <submittedName>
        <fullName evidence="2">Os03g0391601 protein</fullName>
    </submittedName>
</protein>
<keyword evidence="3" id="KW-1185">Reference proteome</keyword>
<name>A0A0P0VYA6_ORYSJ</name>
<reference evidence="2 3" key="3">
    <citation type="journal article" date="2013" name="Rice">
        <title>Improvement of the Oryza sativa Nipponbare reference genome using next generation sequence and optical map data.</title>
        <authorList>
            <person name="Kawahara Y."/>
            <person name="de la Bastide M."/>
            <person name="Hamilton J.P."/>
            <person name="Kanamori H."/>
            <person name="McCombie W.R."/>
            <person name="Ouyang S."/>
            <person name="Schwartz D.C."/>
            <person name="Tanaka T."/>
            <person name="Wu J."/>
            <person name="Zhou S."/>
            <person name="Childs K.L."/>
            <person name="Davidson R.M."/>
            <person name="Lin H."/>
            <person name="Quesada-Ocampo L."/>
            <person name="Vaillancourt B."/>
            <person name="Sakai H."/>
            <person name="Lee S.S."/>
            <person name="Kim J."/>
            <person name="Numa H."/>
            <person name="Itoh T."/>
            <person name="Buell C.R."/>
            <person name="Matsumoto T."/>
        </authorList>
    </citation>
    <scope>NUCLEOTIDE SEQUENCE [LARGE SCALE GENOMIC DNA]</scope>
    <source>
        <strain evidence="3">cv. Nipponbare</strain>
    </source>
</reference>
<feature type="region of interest" description="Disordered" evidence="1">
    <location>
        <begin position="1"/>
        <end position="57"/>
    </location>
</feature>
<reference evidence="3" key="1">
    <citation type="journal article" date="2005" name="Nature">
        <title>The map-based sequence of the rice genome.</title>
        <authorList>
            <consortium name="International rice genome sequencing project (IRGSP)"/>
            <person name="Matsumoto T."/>
            <person name="Wu J."/>
            <person name="Kanamori H."/>
            <person name="Katayose Y."/>
            <person name="Fujisawa M."/>
            <person name="Namiki N."/>
            <person name="Mizuno H."/>
            <person name="Yamamoto K."/>
            <person name="Antonio B.A."/>
            <person name="Baba T."/>
            <person name="Sakata K."/>
            <person name="Nagamura Y."/>
            <person name="Aoki H."/>
            <person name="Arikawa K."/>
            <person name="Arita K."/>
            <person name="Bito T."/>
            <person name="Chiden Y."/>
            <person name="Fujitsuka N."/>
            <person name="Fukunaka R."/>
            <person name="Hamada M."/>
            <person name="Harada C."/>
            <person name="Hayashi A."/>
            <person name="Hijishita S."/>
            <person name="Honda M."/>
            <person name="Hosokawa S."/>
            <person name="Ichikawa Y."/>
            <person name="Idonuma A."/>
            <person name="Iijima M."/>
            <person name="Ikeda M."/>
            <person name="Ikeno M."/>
            <person name="Ito K."/>
            <person name="Ito S."/>
            <person name="Ito T."/>
            <person name="Ito Y."/>
            <person name="Ito Y."/>
            <person name="Iwabuchi A."/>
            <person name="Kamiya K."/>
            <person name="Karasawa W."/>
            <person name="Kurita K."/>
            <person name="Katagiri S."/>
            <person name="Kikuta A."/>
            <person name="Kobayashi H."/>
            <person name="Kobayashi N."/>
            <person name="Machita K."/>
            <person name="Maehara T."/>
            <person name="Masukawa M."/>
            <person name="Mizubayashi T."/>
            <person name="Mukai Y."/>
            <person name="Nagasaki H."/>
            <person name="Nagata Y."/>
            <person name="Naito S."/>
            <person name="Nakashima M."/>
            <person name="Nakama Y."/>
            <person name="Nakamichi Y."/>
            <person name="Nakamura M."/>
            <person name="Meguro A."/>
            <person name="Negishi M."/>
            <person name="Ohta I."/>
            <person name="Ohta T."/>
            <person name="Okamoto M."/>
            <person name="Ono N."/>
            <person name="Saji S."/>
            <person name="Sakaguchi M."/>
            <person name="Sakai K."/>
            <person name="Shibata M."/>
            <person name="Shimokawa T."/>
            <person name="Song J."/>
            <person name="Takazaki Y."/>
            <person name="Terasawa K."/>
            <person name="Tsugane M."/>
            <person name="Tsuji K."/>
            <person name="Ueda S."/>
            <person name="Waki K."/>
            <person name="Yamagata H."/>
            <person name="Yamamoto M."/>
            <person name="Yamamoto S."/>
            <person name="Yamane H."/>
            <person name="Yoshiki S."/>
            <person name="Yoshihara R."/>
            <person name="Yukawa K."/>
            <person name="Zhong H."/>
            <person name="Yano M."/>
            <person name="Yuan Q."/>
            <person name="Ouyang S."/>
            <person name="Liu J."/>
            <person name="Jones K.M."/>
            <person name="Gansberger K."/>
            <person name="Moffat K."/>
            <person name="Hill J."/>
            <person name="Bera J."/>
            <person name="Fadrosh D."/>
            <person name="Jin S."/>
            <person name="Johri S."/>
            <person name="Kim M."/>
            <person name="Overton L."/>
            <person name="Reardon M."/>
            <person name="Tsitrin T."/>
            <person name="Vuong H."/>
            <person name="Weaver B."/>
            <person name="Ciecko A."/>
            <person name="Tallon L."/>
            <person name="Jackson J."/>
            <person name="Pai G."/>
            <person name="Aken S.V."/>
            <person name="Utterback T."/>
            <person name="Reidmuller S."/>
            <person name="Feldblyum T."/>
            <person name="Hsiao J."/>
            <person name="Zismann V."/>
            <person name="Iobst S."/>
            <person name="de Vazeille A.R."/>
            <person name="Buell C.R."/>
            <person name="Ying K."/>
            <person name="Li Y."/>
            <person name="Lu T."/>
            <person name="Huang Y."/>
            <person name="Zhao Q."/>
            <person name="Feng Q."/>
            <person name="Zhang L."/>
            <person name="Zhu J."/>
            <person name="Weng Q."/>
            <person name="Mu J."/>
            <person name="Lu Y."/>
            <person name="Fan D."/>
            <person name="Liu Y."/>
            <person name="Guan J."/>
            <person name="Zhang Y."/>
            <person name="Yu S."/>
            <person name="Liu X."/>
            <person name="Zhang Y."/>
            <person name="Hong G."/>
            <person name="Han B."/>
            <person name="Choisne N."/>
            <person name="Demange N."/>
            <person name="Orjeda G."/>
            <person name="Samain S."/>
            <person name="Cattolico L."/>
            <person name="Pelletier E."/>
            <person name="Couloux A."/>
            <person name="Segurens B."/>
            <person name="Wincker P."/>
            <person name="D'Hont A."/>
            <person name="Scarpelli C."/>
            <person name="Weissenbach J."/>
            <person name="Salanoubat M."/>
            <person name="Quetier F."/>
            <person name="Yu Y."/>
            <person name="Kim H.R."/>
            <person name="Rambo T."/>
            <person name="Currie J."/>
            <person name="Collura K."/>
            <person name="Luo M."/>
            <person name="Yang T."/>
            <person name="Ammiraju J.S.S."/>
            <person name="Engler F."/>
            <person name="Soderlund C."/>
            <person name="Wing R.A."/>
            <person name="Palmer L.E."/>
            <person name="de la Bastide M."/>
            <person name="Spiegel L."/>
            <person name="Nascimento L."/>
            <person name="Zutavern T."/>
            <person name="O'Shaughnessy A."/>
            <person name="Dike S."/>
            <person name="Dedhia N."/>
            <person name="Preston R."/>
            <person name="Balija V."/>
            <person name="McCombie W.R."/>
            <person name="Chow T."/>
            <person name="Chen H."/>
            <person name="Chung M."/>
            <person name="Chen C."/>
            <person name="Shaw J."/>
            <person name="Wu H."/>
            <person name="Hsiao K."/>
            <person name="Chao Y."/>
            <person name="Chu M."/>
            <person name="Cheng C."/>
            <person name="Hour A."/>
            <person name="Lee P."/>
            <person name="Lin S."/>
            <person name="Lin Y."/>
            <person name="Liou J."/>
            <person name="Liu S."/>
            <person name="Hsing Y."/>
            <person name="Raghuvanshi S."/>
            <person name="Mohanty A."/>
            <person name="Bharti A.K."/>
            <person name="Gaur A."/>
            <person name="Gupta V."/>
            <person name="Kumar D."/>
            <person name="Ravi V."/>
            <person name="Vij S."/>
            <person name="Kapur A."/>
            <person name="Khurana P."/>
            <person name="Khurana P."/>
            <person name="Khurana J.P."/>
            <person name="Tyagi A.K."/>
            <person name="Gaikwad K."/>
            <person name="Singh A."/>
            <person name="Dalal V."/>
            <person name="Srivastava S."/>
            <person name="Dixit A."/>
            <person name="Pal A.K."/>
            <person name="Ghazi I.A."/>
            <person name="Yadav M."/>
            <person name="Pandit A."/>
            <person name="Bhargava A."/>
            <person name="Sureshbabu K."/>
            <person name="Batra K."/>
            <person name="Sharma T.R."/>
            <person name="Mohapatra T."/>
            <person name="Singh N.K."/>
            <person name="Messing J."/>
            <person name="Nelson A.B."/>
            <person name="Fuks G."/>
            <person name="Kavchok S."/>
            <person name="Keizer G."/>
            <person name="Linton E."/>
            <person name="Llaca V."/>
            <person name="Song R."/>
            <person name="Tanyolac B."/>
            <person name="Young S."/>
            <person name="Ho-Il K."/>
            <person name="Hahn J.H."/>
            <person name="Sangsakoo G."/>
            <person name="Vanavichit A."/>
            <person name="de Mattos Luiz.A.T."/>
            <person name="Zimmer P.D."/>
            <person name="Malone G."/>
            <person name="Dellagostin O."/>
            <person name="de Oliveira A.C."/>
            <person name="Bevan M."/>
            <person name="Bancroft I."/>
            <person name="Minx P."/>
            <person name="Cordum H."/>
            <person name="Wilson R."/>
            <person name="Cheng Z."/>
            <person name="Jin W."/>
            <person name="Jiang J."/>
            <person name="Leong S.A."/>
            <person name="Iwama H."/>
            <person name="Gojobori T."/>
            <person name="Itoh T."/>
            <person name="Niimura Y."/>
            <person name="Fujii Y."/>
            <person name="Habara T."/>
            <person name="Sakai H."/>
            <person name="Sato Y."/>
            <person name="Wilson G."/>
            <person name="Kumar K."/>
            <person name="McCouch S."/>
            <person name="Juretic N."/>
            <person name="Hoen D."/>
            <person name="Wright S."/>
            <person name="Bruskiewich R."/>
            <person name="Bureau T."/>
            <person name="Miyao A."/>
            <person name="Hirochika H."/>
            <person name="Nishikawa T."/>
            <person name="Kadowaki K."/>
            <person name="Sugiura M."/>
            <person name="Burr B."/>
            <person name="Sasaki T."/>
        </authorList>
    </citation>
    <scope>NUCLEOTIDE SEQUENCE [LARGE SCALE GENOMIC DNA]</scope>
    <source>
        <strain evidence="3">cv. Nipponbare</strain>
    </source>
</reference>
<proteinExistence type="predicted"/>
<evidence type="ECO:0000256" key="1">
    <source>
        <dbReference type="SAM" id="MobiDB-lite"/>
    </source>
</evidence>
<reference evidence="2 3" key="2">
    <citation type="journal article" date="2013" name="Plant Cell Physiol.">
        <title>Rice Annotation Project Database (RAP-DB): an integrative and interactive database for rice genomics.</title>
        <authorList>
            <person name="Sakai H."/>
            <person name="Lee S.S."/>
            <person name="Tanaka T."/>
            <person name="Numa H."/>
            <person name="Kim J."/>
            <person name="Kawahara Y."/>
            <person name="Wakimoto H."/>
            <person name="Yang C.C."/>
            <person name="Iwamoto M."/>
            <person name="Abe T."/>
            <person name="Yamada Y."/>
            <person name="Muto A."/>
            <person name="Inokuchi H."/>
            <person name="Ikemura T."/>
            <person name="Matsumoto T."/>
            <person name="Sasaki T."/>
            <person name="Itoh T."/>
        </authorList>
    </citation>
    <scope>NUCLEOTIDE SEQUENCE [LARGE SCALE GENOMIC DNA]</scope>
    <source>
        <strain evidence="3">cv. Nipponbare</strain>
    </source>
</reference>
<dbReference type="EMBL" id="AP014959">
    <property type="protein sequence ID" value="BAS84526.1"/>
    <property type="molecule type" value="Genomic_DNA"/>
</dbReference>
<sequence length="123" mass="13601">MATTMVGARLDGGGDVNGASDPAAVEADPPRPHPEADLATRWPNRPNSWRGWRSSQRQQGELVAGAPVVAAMVVRGPRRRWRQPSVGAAGGVAVGGGDSGVYGGWRRQWWLWQPRQRLWWRRR</sequence>
<dbReference type="PaxDb" id="39947-A0A0P0VYA6"/>